<evidence type="ECO:0000313" key="3">
    <source>
        <dbReference type="Proteomes" id="UP000009097"/>
    </source>
</evidence>
<evidence type="ECO:0000256" key="1">
    <source>
        <dbReference type="SAM" id="Phobius"/>
    </source>
</evidence>
<dbReference type="OrthoDB" id="408152at2759"/>
<protein>
    <recommendedName>
        <fullName evidence="4">NAD dependent epimerase/dehydratase</fullName>
    </recommendedName>
</protein>
<dbReference type="PANTHER" id="PTHR36978">
    <property type="entry name" value="P-LOOP CONTAINING NUCLEOTIDE TRIPHOSPHATE HYDROLASE"/>
    <property type="match status" value="1"/>
</dbReference>
<keyword evidence="1" id="KW-0812">Transmembrane</keyword>
<keyword evidence="1" id="KW-1133">Transmembrane helix</keyword>
<dbReference type="EMBL" id="DS231734">
    <property type="protein sequence ID" value="KNB19711.1"/>
    <property type="molecule type" value="Genomic_DNA"/>
</dbReference>
<organism evidence="2 3">
    <name type="scientific">Fusarium oxysporum f. sp. lycopersici (strain 4287 / CBS 123668 / FGSC 9935 / NRRL 34936)</name>
    <name type="common">Fusarium vascular wilt of tomato</name>
    <dbReference type="NCBI Taxonomy" id="426428"/>
    <lineage>
        <taxon>Eukaryota</taxon>
        <taxon>Fungi</taxon>
        <taxon>Dikarya</taxon>
        <taxon>Ascomycota</taxon>
        <taxon>Pezizomycotina</taxon>
        <taxon>Sordariomycetes</taxon>
        <taxon>Hypocreomycetidae</taxon>
        <taxon>Hypocreales</taxon>
        <taxon>Nectriaceae</taxon>
        <taxon>Fusarium</taxon>
        <taxon>Fusarium oxysporum species complex</taxon>
    </lineage>
</organism>
<keyword evidence="1" id="KW-0472">Membrane</keyword>
<feature type="transmembrane region" description="Helical" evidence="1">
    <location>
        <begin position="253"/>
        <end position="274"/>
    </location>
</feature>
<dbReference type="Proteomes" id="UP000009097">
    <property type="component" value="Unassembled WGS sequence"/>
</dbReference>
<dbReference type="Pfam" id="PF17784">
    <property type="entry name" value="Sulfotransfer_4"/>
    <property type="match status" value="1"/>
</dbReference>
<dbReference type="Gene3D" id="3.40.50.300">
    <property type="entry name" value="P-loop containing nucleotide triphosphate hydrolases"/>
    <property type="match status" value="1"/>
</dbReference>
<dbReference type="KEGG" id="fox:FOXG_16926"/>
<dbReference type="SUPFAM" id="SSF52540">
    <property type="entry name" value="P-loop containing nucleoside triphosphate hydrolases"/>
    <property type="match status" value="1"/>
</dbReference>
<dbReference type="RefSeq" id="XP_018257756.1">
    <property type="nucleotide sequence ID" value="XM_018396948.1"/>
</dbReference>
<dbReference type="VEuPathDB" id="FungiDB:FOXG_16926"/>
<dbReference type="InterPro" id="IPR027417">
    <property type="entry name" value="P-loop_NTPase"/>
</dbReference>
<dbReference type="GeneID" id="28957745"/>
<dbReference type="InterPro" id="IPR040632">
    <property type="entry name" value="Sulfotransfer_4"/>
</dbReference>
<dbReference type="AlphaFoldDB" id="A0A0J9WB65"/>
<reference evidence="2" key="1">
    <citation type="submission" date="2007-04" db="EMBL/GenBank/DDBJ databases">
        <authorList>
            <consortium name="The Broad Institute Genome Sequencing Platform"/>
            <person name="Birren B."/>
            <person name="Lander E."/>
            <person name="Galagan J."/>
            <person name="Nusbaum C."/>
            <person name="Devon K."/>
            <person name="Ma L.-J."/>
            <person name="Jaffe D."/>
            <person name="Butler J."/>
            <person name="Alvarez P."/>
            <person name="Gnerre S."/>
            <person name="Grabherr M."/>
            <person name="Kleber M."/>
            <person name="Mauceli E."/>
            <person name="Brockman W."/>
            <person name="MacCallum I.A."/>
            <person name="Young S."/>
            <person name="LaButti K."/>
            <person name="DeCaprio D."/>
            <person name="Crawford M."/>
            <person name="Koehrsen M."/>
            <person name="Engels R."/>
            <person name="Montgomery P."/>
            <person name="Pearson M."/>
            <person name="Howarth C."/>
            <person name="Larson L."/>
            <person name="White J."/>
            <person name="O'Leary S."/>
            <person name="Kodira C."/>
            <person name="Zeng Q."/>
            <person name="Yandava C."/>
            <person name="Alvarado L."/>
            <person name="Kistler C."/>
            <person name="Shim W.-B."/>
            <person name="Kang S."/>
            <person name="Woloshuk C."/>
        </authorList>
    </citation>
    <scope>NUCLEOTIDE SEQUENCE</scope>
    <source>
        <strain evidence="2">4287</strain>
    </source>
</reference>
<proteinExistence type="predicted"/>
<accession>A0A0J9WB65</accession>
<evidence type="ECO:0008006" key="4">
    <source>
        <dbReference type="Google" id="ProtNLM"/>
    </source>
</evidence>
<name>A0A0J9WB65_FUSO4</name>
<sequence length="275" mass="31616">MASLTARSSLPKDGIKIIHAGLYRTGTASMAAAYRILGYKAHHALHNEWHEPWGKLEQAAEATFPHLIHLPDYTHDGPRSGFTREGWQSLWGDYDVATDIASTFTLELIKVYPDAKVVIVQRKFEDWWPSFHSEILVSVFEATWLQKFLTWYVLRFRALHAMRKVLAGFFSVDEYSVEAITPAIARHAYEEFYSKVREAVPNERRLEYSLGDGWEPLCEFLGKDVPDVEFPRVNDRKTHSEDMERLMAKLMRVSMGVLGPYLVGFLAVAVVFYAW</sequence>
<dbReference type="PANTHER" id="PTHR36978:SF4">
    <property type="entry name" value="P-LOOP CONTAINING NUCLEOSIDE TRIPHOSPHATE HYDROLASE PROTEIN"/>
    <property type="match status" value="1"/>
</dbReference>
<evidence type="ECO:0000313" key="2">
    <source>
        <dbReference type="EMBL" id="KNB19711.1"/>
    </source>
</evidence>
<reference evidence="2" key="2">
    <citation type="journal article" date="2010" name="Nature">
        <title>Comparative genomics reveals mobile pathogenicity chromosomes in Fusarium.</title>
        <authorList>
            <person name="Ma L.J."/>
            <person name="van der Does H.C."/>
            <person name="Borkovich K.A."/>
            <person name="Coleman J.J."/>
            <person name="Daboussi M.J."/>
            <person name="Di Pietro A."/>
            <person name="Dufresne M."/>
            <person name="Freitag M."/>
            <person name="Grabherr M."/>
            <person name="Henrissat B."/>
            <person name="Houterman P.M."/>
            <person name="Kang S."/>
            <person name="Shim W.B."/>
            <person name="Woloshuk C."/>
            <person name="Xie X."/>
            <person name="Xu J.R."/>
            <person name="Antoniw J."/>
            <person name="Baker S.E."/>
            <person name="Bluhm B.H."/>
            <person name="Breakspear A."/>
            <person name="Brown D.W."/>
            <person name="Butchko R.A."/>
            <person name="Chapman S."/>
            <person name="Coulson R."/>
            <person name="Coutinho P.M."/>
            <person name="Danchin E.G."/>
            <person name="Diener A."/>
            <person name="Gale L.R."/>
            <person name="Gardiner D.M."/>
            <person name="Goff S."/>
            <person name="Hammond-Kosack K.E."/>
            <person name="Hilburn K."/>
            <person name="Hua-Van A."/>
            <person name="Jonkers W."/>
            <person name="Kazan K."/>
            <person name="Kodira C.D."/>
            <person name="Koehrsen M."/>
            <person name="Kumar L."/>
            <person name="Lee Y.H."/>
            <person name="Li L."/>
            <person name="Manners J.M."/>
            <person name="Miranda-Saavedra D."/>
            <person name="Mukherjee M."/>
            <person name="Park G."/>
            <person name="Park J."/>
            <person name="Park S.Y."/>
            <person name="Proctor R.H."/>
            <person name="Regev A."/>
            <person name="Ruiz-Roldan M.C."/>
            <person name="Sain D."/>
            <person name="Sakthikumar S."/>
            <person name="Sykes S."/>
            <person name="Schwartz D.C."/>
            <person name="Turgeon B.G."/>
            <person name="Wapinski I."/>
            <person name="Yoder O."/>
            <person name="Young S."/>
            <person name="Zeng Q."/>
            <person name="Zhou S."/>
            <person name="Galagan J."/>
            <person name="Cuomo C.A."/>
            <person name="Kistler H.C."/>
            <person name="Rep M."/>
        </authorList>
    </citation>
    <scope>NUCLEOTIDE SEQUENCE [LARGE SCALE GENOMIC DNA]</scope>
    <source>
        <strain evidence="2">4287</strain>
    </source>
</reference>
<gene>
    <name evidence="2" type="ORF">FOXG_16926</name>
</gene>